<reference evidence="1 2" key="1">
    <citation type="submission" date="2014-10" db="EMBL/GenBank/DDBJ databases">
        <title>Pan-genome analysis of Brazilian lineage A amoebal mimiviruses.</title>
        <authorList>
            <person name="Assis F.L."/>
            <person name="Abrahao J.S."/>
            <person name="Kroon E.G."/>
            <person name="Dornas F.P."/>
            <person name="Andrade K.R."/>
            <person name="Borato P.V.M."/>
            <person name="Pilotto M.R."/>
            <person name="Benamar S."/>
            <person name="LaScola B."/>
            <person name="Colson P."/>
        </authorList>
    </citation>
    <scope>NUCLEOTIDE SEQUENCE [LARGE SCALE GENOMIC DNA]</scope>
    <source>
        <strain evidence="1 2">Kroon</strain>
    </source>
</reference>
<keyword evidence="2" id="KW-1185">Reference proteome</keyword>
<evidence type="ECO:0000313" key="2">
    <source>
        <dbReference type="Proteomes" id="UP000240461"/>
    </source>
</evidence>
<sequence>MILKNIWRKKKNLDKEKLSRELKCYKYANKFIEERSSKIERRLAQNILDDIIEQQTKNDRSGELTVIIVESFHQTELHVCQLKQKQEPINQLIREFNHMKHSIENNMDFTKEFEKHLYKMGRYEEYVEKYAFDKDSESKYIEENIELIMREKYELQKKIEYCNMKLKLVRYVMYYFPKIYA</sequence>
<protein>
    <submittedName>
        <fullName evidence="1">Uncharacterized protein</fullName>
    </submittedName>
</protein>
<accession>A0A0G2YBK9</accession>
<dbReference type="Proteomes" id="UP000240461">
    <property type="component" value="Segment"/>
</dbReference>
<evidence type="ECO:0000313" key="1">
    <source>
        <dbReference type="EMBL" id="AKI80481.1"/>
    </source>
</evidence>
<dbReference type="EMBL" id="KM982402">
    <property type="protein sequence ID" value="AKI80481.1"/>
    <property type="molecule type" value="Genomic_DNA"/>
</dbReference>
<name>A0A0G2YBK9_9VIRU</name>
<dbReference type="KEGG" id="vg:80514279"/>
<proteinExistence type="predicted"/>
<organism evidence="1 2">
    <name type="scientific">Acanthamoeba polyphaga mimivirus Kroon</name>
    <dbReference type="NCBI Taxonomy" id="3069720"/>
    <lineage>
        <taxon>Viruses</taxon>
        <taxon>Varidnaviria</taxon>
        <taxon>Bamfordvirae</taxon>
        <taxon>Nucleocytoviricota</taxon>
        <taxon>Megaviricetes</taxon>
        <taxon>Imitervirales</taxon>
        <taxon>Mimiviridae</taxon>
        <taxon>Megamimivirinae</taxon>
        <taxon>Mimivirus</taxon>
        <taxon>Mimivirus lagoaense</taxon>
    </lineage>
</organism>